<dbReference type="EMBL" id="CP094348">
    <property type="protein sequence ID" value="UOB19685.1"/>
    <property type="molecule type" value="Genomic_DNA"/>
</dbReference>
<dbReference type="SUPFAM" id="SSF140663">
    <property type="entry name" value="TTHA0068-like"/>
    <property type="match status" value="1"/>
</dbReference>
<dbReference type="RefSeq" id="WP_243365084.1">
    <property type="nucleotide sequence ID" value="NZ_CP094348.1"/>
</dbReference>
<gene>
    <name evidence="1" type="ORF">MRZ06_06420</name>
</gene>
<reference evidence="1" key="2">
    <citation type="submission" date="2022-04" db="EMBL/GenBank/DDBJ databases">
        <title>Antimicrobial genetic elements in methicillin-resistant Macrococcus armenti.</title>
        <authorList>
            <person name="Keller J.E."/>
            <person name="Schwendener S."/>
            <person name="Pantucek R."/>
            <person name="Perreten V."/>
        </authorList>
    </citation>
    <scope>NUCLEOTIDE SEQUENCE</scope>
    <source>
        <strain evidence="1">CCM 2609</strain>
    </source>
</reference>
<protein>
    <submittedName>
        <fullName evidence="1">DUF309 domain-containing protein</fullName>
    </submittedName>
</protein>
<dbReference type="Gene3D" id="1.10.3450.10">
    <property type="entry name" value="TTHA0068-like"/>
    <property type="match status" value="1"/>
</dbReference>
<dbReference type="Pfam" id="PF03745">
    <property type="entry name" value="DUF309"/>
    <property type="match status" value="1"/>
</dbReference>
<keyword evidence="2" id="KW-1185">Reference proteome</keyword>
<dbReference type="InterPro" id="IPR023203">
    <property type="entry name" value="TTHA0068_sf"/>
</dbReference>
<evidence type="ECO:0000313" key="2">
    <source>
        <dbReference type="Proteomes" id="UP000830343"/>
    </source>
</evidence>
<reference evidence="1" key="1">
    <citation type="submission" date="2022-03" db="EMBL/GenBank/DDBJ databases">
        <authorList>
            <person name="Vrbovska V."/>
            <person name="Kovarovic V."/>
            <person name="Botka T."/>
            <person name="Pantucek R."/>
        </authorList>
    </citation>
    <scope>NUCLEOTIDE SEQUENCE</scope>
    <source>
        <strain evidence="1">CCM 2609</strain>
    </source>
</reference>
<dbReference type="InterPro" id="IPR005500">
    <property type="entry name" value="DUF309"/>
</dbReference>
<dbReference type="PANTHER" id="PTHR34796">
    <property type="entry name" value="EXPRESSED PROTEIN"/>
    <property type="match status" value="1"/>
</dbReference>
<organism evidence="1 2">
    <name type="scientific">Macrococcus armenti</name>
    <dbReference type="NCBI Taxonomy" id="2875764"/>
    <lineage>
        <taxon>Bacteria</taxon>
        <taxon>Bacillati</taxon>
        <taxon>Bacillota</taxon>
        <taxon>Bacilli</taxon>
        <taxon>Bacillales</taxon>
        <taxon>Staphylococcaceae</taxon>
        <taxon>Macrococcus</taxon>
    </lineage>
</organism>
<dbReference type="PANTHER" id="PTHR34796:SF1">
    <property type="entry name" value="EXPRESSED PROTEIN"/>
    <property type="match status" value="1"/>
</dbReference>
<proteinExistence type="predicted"/>
<accession>A0ABY3ZS19</accession>
<name>A0ABY3ZS19_9STAP</name>
<evidence type="ECO:0000313" key="1">
    <source>
        <dbReference type="EMBL" id="UOB19685.1"/>
    </source>
</evidence>
<sequence>MKNTLLLFVQYFENKRDYFECHEIMEDYWKSKAHYTKQDFEVVLILFATGLYHLRRNNNTGAIRTLRKAQSTLRQNDLSPYHQFIDIHQLDSTLSSLIESEQYRKITFPLKSEMRSLFNEQYGTHSDEINDDIIHKHVLRDRTQIINARLKALHDKKPVHKSPDKCHHRNKR</sequence>
<dbReference type="Proteomes" id="UP000830343">
    <property type="component" value="Chromosome"/>
</dbReference>